<dbReference type="EMBL" id="CAUJNA010000779">
    <property type="protein sequence ID" value="CAJ1381080.1"/>
    <property type="molecule type" value="Genomic_DNA"/>
</dbReference>
<dbReference type="CDD" id="cd00154">
    <property type="entry name" value="Rab"/>
    <property type="match status" value="1"/>
</dbReference>
<evidence type="ECO:0000256" key="2">
    <source>
        <dbReference type="ARBA" id="ARBA00023134"/>
    </source>
</evidence>
<dbReference type="SMART" id="SM00175">
    <property type="entry name" value="RAB"/>
    <property type="match status" value="1"/>
</dbReference>
<organism evidence="3 4">
    <name type="scientific">Effrenium voratum</name>
    <dbReference type="NCBI Taxonomy" id="2562239"/>
    <lineage>
        <taxon>Eukaryota</taxon>
        <taxon>Sar</taxon>
        <taxon>Alveolata</taxon>
        <taxon>Dinophyceae</taxon>
        <taxon>Suessiales</taxon>
        <taxon>Symbiodiniaceae</taxon>
        <taxon>Effrenium</taxon>
    </lineage>
</organism>
<dbReference type="PRINTS" id="PR00449">
    <property type="entry name" value="RASTRNSFRMNG"/>
</dbReference>
<protein>
    <submittedName>
        <fullName evidence="3">Uncharacterized protein</fullName>
    </submittedName>
</protein>
<keyword evidence="1" id="KW-0547">Nucleotide-binding</keyword>
<accession>A0AA36I507</accession>
<dbReference type="GO" id="GO:0005525">
    <property type="term" value="F:GTP binding"/>
    <property type="evidence" value="ECO:0007669"/>
    <property type="project" value="UniProtKB-KW"/>
</dbReference>
<dbReference type="SMART" id="SM00173">
    <property type="entry name" value="RAS"/>
    <property type="match status" value="1"/>
</dbReference>
<comment type="caution">
    <text evidence="3">The sequence shown here is derived from an EMBL/GenBank/DDBJ whole genome shotgun (WGS) entry which is preliminary data.</text>
</comment>
<dbReference type="PANTHER" id="PTHR47977">
    <property type="entry name" value="RAS-RELATED PROTEIN RAB"/>
    <property type="match status" value="1"/>
</dbReference>
<dbReference type="GO" id="GO:0003924">
    <property type="term" value="F:GTPase activity"/>
    <property type="evidence" value="ECO:0007669"/>
    <property type="project" value="InterPro"/>
</dbReference>
<evidence type="ECO:0000256" key="1">
    <source>
        <dbReference type="ARBA" id="ARBA00022741"/>
    </source>
</evidence>
<dbReference type="InterPro" id="IPR001806">
    <property type="entry name" value="Small_GTPase"/>
</dbReference>
<dbReference type="PROSITE" id="PS51421">
    <property type="entry name" value="RAS"/>
    <property type="match status" value="1"/>
</dbReference>
<gene>
    <name evidence="3" type="ORF">EVOR1521_LOCUS8872</name>
</gene>
<proteinExistence type="predicted"/>
<dbReference type="Pfam" id="PF00071">
    <property type="entry name" value="Ras"/>
    <property type="match status" value="1"/>
</dbReference>
<dbReference type="InterPro" id="IPR027417">
    <property type="entry name" value="P-loop_NTPase"/>
</dbReference>
<dbReference type="AlphaFoldDB" id="A0AA36I507"/>
<name>A0AA36I507_9DINO</name>
<dbReference type="PROSITE" id="PS51419">
    <property type="entry name" value="RAB"/>
    <property type="match status" value="1"/>
</dbReference>
<evidence type="ECO:0000313" key="4">
    <source>
        <dbReference type="Proteomes" id="UP001178507"/>
    </source>
</evidence>
<evidence type="ECO:0000313" key="3">
    <source>
        <dbReference type="EMBL" id="CAJ1381080.1"/>
    </source>
</evidence>
<dbReference type="Proteomes" id="UP001178507">
    <property type="component" value="Unassembled WGS sequence"/>
</dbReference>
<reference evidence="3" key="1">
    <citation type="submission" date="2023-08" db="EMBL/GenBank/DDBJ databases">
        <authorList>
            <person name="Chen Y."/>
            <person name="Shah S."/>
            <person name="Dougan E. K."/>
            <person name="Thang M."/>
            <person name="Chan C."/>
        </authorList>
    </citation>
    <scope>NUCLEOTIDE SEQUENCE</scope>
</reference>
<keyword evidence="4" id="KW-1185">Reference proteome</keyword>
<sequence length="295" mass="33148">MGEAPHASDNVSDVSVKLLPGQKVAVKVLHPSGEVALDAELAASSTIWQLQNHLSKESPNQLAFLQGEQVLARHKKLQDLGVEPLCVVRKARKLVSPWAPPQEMSNIMKLQKCIILGEAFAGKTQFLRAICGDSFSKDPSASCGLDFRVLHVEHEDRKVKLKIWSARGMEALPACFRTTFFESAEGYFAVFSLAKRDTFEKLRDLVSHFNQEVPDELAQHCRCLVGTHKDLAREVREEEVLQLAEEMQCPYHEVCNKSREGVDDAWITWLDQYFTMYEDVGAETDEPAYPAEESS</sequence>
<dbReference type="Gene3D" id="3.40.50.300">
    <property type="entry name" value="P-loop containing nucleotide triphosphate hydrolases"/>
    <property type="match status" value="1"/>
</dbReference>
<dbReference type="SUPFAM" id="SSF52540">
    <property type="entry name" value="P-loop containing nucleoside triphosphate hydrolases"/>
    <property type="match status" value="1"/>
</dbReference>
<keyword evidence="2" id="KW-0342">GTP-binding</keyword>
<dbReference type="InterPro" id="IPR050227">
    <property type="entry name" value="Rab"/>
</dbReference>